<dbReference type="GeneID" id="10328280"/>
<protein>
    <submittedName>
        <fullName evidence="1">Uncharacterized protein</fullName>
    </submittedName>
</protein>
<name>E3SQV5_9CAUD</name>
<proteinExistence type="predicted"/>
<dbReference type="RefSeq" id="YP_004323675.1">
    <property type="nucleotide sequence ID" value="NC_015285.1"/>
</dbReference>
<organism evidence="1 2">
    <name type="scientific">Prochlorococcus phage Syn33</name>
    <dbReference type="NCBI Taxonomy" id="444878"/>
    <lineage>
        <taxon>Viruses</taxon>
        <taxon>Duplodnaviria</taxon>
        <taxon>Heunggongvirae</taxon>
        <taxon>Uroviricota</taxon>
        <taxon>Caudoviricetes</taxon>
        <taxon>Pantevenvirales</taxon>
        <taxon>Kyanoviridae</taxon>
        <taxon>Brizovirus</taxon>
        <taxon>Brizovirus syn33</taxon>
    </lineage>
</organism>
<dbReference type="KEGG" id="vg:10328280"/>
<evidence type="ECO:0000313" key="2">
    <source>
        <dbReference type="Proteomes" id="UP000006537"/>
    </source>
</evidence>
<dbReference type="Proteomes" id="UP000006537">
    <property type="component" value="Segment"/>
</dbReference>
<gene>
    <name evidence="1" type="ORF">Syn33_068</name>
</gene>
<dbReference type="EMBL" id="GU071108">
    <property type="protein sequence ID" value="ADO99715.1"/>
    <property type="molecule type" value="Genomic_DNA"/>
</dbReference>
<accession>E3SQV5</accession>
<reference evidence="1 2" key="1">
    <citation type="journal article" date="2010" name="Environ. Microbiol.">
        <title>Genomic analysis of oceanic cyanobacterial myoviruses compared with T4-like myoviruses from diverse hosts and environments.</title>
        <authorList>
            <person name="Sullivan M.B."/>
            <person name="Huang K.H."/>
            <person name="Ignacio-Espinoza J.C."/>
            <person name="Berlin A.M."/>
            <person name="Kelly L."/>
            <person name="Weigele P.R."/>
            <person name="DeFrancesco A.S."/>
            <person name="Kern S.E."/>
            <person name="Thompson L.R."/>
            <person name="Young S."/>
            <person name="Yandava C."/>
            <person name="Fu R."/>
            <person name="Krastins B."/>
            <person name="Chase M."/>
            <person name="Sarracino D."/>
            <person name="Osburne M.S."/>
            <person name="Henn M.R."/>
            <person name="Chisholm S.W."/>
        </authorList>
    </citation>
    <scope>NUCLEOTIDE SEQUENCE [LARGE SCALE GENOMIC DNA]</scope>
    <source>
        <strain evidence="1">Syn33</strain>
    </source>
</reference>
<keyword evidence="2" id="KW-1185">Reference proteome</keyword>
<sequence>MQYYKSQRKRTQMLFKGPNGQTCSTLSGPQILALSNTDEFIENTKIVAEKTGSMDLWREMFGDDDGIGQDSAFMDDNFGG</sequence>
<dbReference type="OrthoDB" id="22373at10239"/>
<evidence type="ECO:0000313" key="1">
    <source>
        <dbReference type="EMBL" id="ADO99715.1"/>
    </source>
</evidence>